<organism evidence="2 3">
    <name type="scientific">Microvirga brassicacearum</name>
    <dbReference type="NCBI Taxonomy" id="2580413"/>
    <lineage>
        <taxon>Bacteria</taxon>
        <taxon>Pseudomonadati</taxon>
        <taxon>Pseudomonadota</taxon>
        <taxon>Alphaproteobacteria</taxon>
        <taxon>Hyphomicrobiales</taxon>
        <taxon>Methylobacteriaceae</taxon>
        <taxon>Microvirga</taxon>
    </lineage>
</organism>
<dbReference type="PANTHER" id="PTHR40394">
    <property type="entry name" value="LIPOPROTEIN-RELATED"/>
    <property type="match status" value="1"/>
</dbReference>
<dbReference type="PANTHER" id="PTHR40394:SF2">
    <property type="entry name" value="QUINOL:CYTOCHROME C OXIDOREDUCTASE MEMBRANE PROTEIN"/>
    <property type="match status" value="1"/>
</dbReference>
<dbReference type="Proteomes" id="UP000325684">
    <property type="component" value="Unassembled WGS sequence"/>
</dbReference>
<gene>
    <name evidence="2" type="ORF">FEZ63_08945</name>
</gene>
<accession>A0A5N3PCF6</accession>
<dbReference type="Pfam" id="PF11821">
    <property type="entry name" value="ActD"/>
    <property type="match status" value="1"/>
</dbReference>
<comment type="caution">
    <text evidence="2">The sequence shown here is derived from an EMBL/GenBank/DDBJ whole genome shotgun (WGS) entry which is preliminary data.</text>
</comment>
<keyword evidence="1" id="KW-0472">Membrane</keyword>
<sequence length="180" mass="19891">MTSYAPYGIMAEFETSQGLARAVTALKLAGYTRLDAFSPFPLRDVAECLGVRTKAIPWIAFTAGATGAILQYVSQYWMNAVDYPLNIGGRPLHSWPAFIPSTLIVTVLWAGVATLLGLLLILRLPRLHHPVFDVPGFERASEDRFFLCILCDDPQFDQEAARRLLDDFSPVTVTDVPACE</sequence>
<keyword evidence="1" id="KW-0812">Transmembrane</keyword>
<evidence type="ECO:0000313" key="2">
    <source>
        <dbReference type="EMBL" id="KAB0267427.1"/>
    </source>
</evidence>
<feature type="transmembrane region" description="Helical" evidence="1">
    <location>
        <begin position="98"/>
        <end position="122"/>
    </location>
</feature>
<protein>
    <submittedName>
        <fullName evidence="2">DUF3341 domain-containing protein</fullName>
    </submittedName>
</protein>
<keyword evidence="3" id="KW-1185">Reference proteome</keyword>
<proteinExistence type="predicted"/>
<dbReference type="InterPro" id="IPR021776">
    <property type="entry name" value="ActD"/>
</dbReference>
<reference evidence="2 3" key="1">
    <citation type="journal article" date="2019" name="Microorganisms">
        <title>Genome Insights into the Novel Species Microvirga brassicacearum, a Rapeseed Endophyte with Biotechnological Potential.</title>
        <authorList>
            <person name="Jimenez-Gomez A."/>
            <person name="Saati-Santamaria Z."/>
            <person name="Igual J.M."/>
            <person name="Rivas R."/>
            <person name="Mateos P.F."/>
            <person name="Garcia-Fraile P."/>
        </authorList>
    </citation>
    <scope>NUCLEOTIDE SEQUENCE [LARGE SCALE GENOMIC DNA]</scope>
    <source>
        <strain evidence="2 3">CDVBN77</strain>
    </source>
</reference>
<name>A0A5N3PCF6_9HYPH</name>
<feature type="transmembrane region" description="Helical" evidence="1">
    <location>
        <begin position="58"/>
        <end position="78"/>
    </location>
</feature>
<dbReference type="RefSeq" id="WP_150943462.1">
    <property type="nucleotide sequence ID" value="NZ_VCMV01000013.1"/>
</dbReference>
<dbReference type="AlphaFoldDB" id="A0A5N3PCF6"/>
<evidence type="ECO:0000256" key="1">
    <source>
        <dbReference type="SAM" id="Phobius"/>
    </source>
</evidence>
<evidence type="ECO:0000313" key="3">
    <source>
        <dbReference type="Proteomes" id="UP000325684"/>
    </source>
</evidence>
<keyword evidence="1" id="KW-1133">Transmembrane helix</keyword>
<dbReference type="EMBL" id="VCMV01000013">
    <property type="protein sequence ID" value="KAB0267427.1"/>
    <property type="molecule type" value="Genomic_DNA"/>
</dbReference>
<dbReference type="OrthoDB" id="9792475at2"/>